<evidence type="ECO:0000313" key="9">
    <source>
        <dbReference type="Proteomes" id="UP000823882"/>
    </source>
</evidence>
<evidence type="ECO:0000256" key="1">
    <source>
        <dbReference type="ARBA" id="ARBA00005086"/>
    </source>
</evidence>
<dbReference type="AlphaFoldDB" id="A0A9D2P141"/>
<dbReference type="FunFam" id="1.10.12.10:FF:000001">
    <property type="entry name" value="Probable enoyl-CoA hydratase, mitochondrial"/>
    <property type="match status" value="1"/>
</dbReference>
<dbReference type="Gene3D" id="1.10.12.10">
    <property type="entry name" value="Lyase 2-enoyl-coa Hydratase, Chain A, domain 2"/>
    <property type="match status" value="1"/>
</dbReference>
<evidence type="ECO:0000256" key="5">
    <source>
        <dbReference type="ARBA" id="ARBA00050624"/>
    </source>
</evidence>
<proteinExistence type="inferred from homology"/>
<evidence type="ECO:0000256" key="6">
    <source>
        <dbReference type="ARBA" id="ARBA00067035"/>
    </source>
</evidence>
<dbReference type="Pfam" id="PF00378">
    <property type="entry name" value="ECH_1"/>
    <property type="match status" value="1"/>
</dbReference>
<evidence type="ECO:0000256" key="7">
    <source>
        <dbReference type="RuleBase" id="RU003707"/>
    </source>
</evidence>
<sequence length="268" mass="28767">MSEAFEKVAATLENVRAEQDGKIAVLTMNRPKALNALNDQTLEELDRIFTCVEADPEILGVIITGEGKGFVAGADISQMQSYKSEEGRNYANRAQTLFNKIEALEKPVIAAVNGYALGGGCELSMSCDIRIASEKAVFGQPEANLGLIPCFGGTQRLPRLVGTGIAKELIYTCRQVKADEALSIGLVNKVVPADSLLDEAKAMMNTILTKSPVAVRYAKVAINRGMDVDLRAGLELEKDLAAITFGTEDKQEGVDAFLAKRAPVFPGK</sequence>
<dbReference type="InterPro" id="IPR001753">
    <property type="entry name" value="Enoyl-CoA_hydra/iso"/>
</dbReference>
<dbReference type="PANTHER" id="PTHR11941">
    <property type="entry name" value="ENOYL-COA HYDRATASE-RELATED"/>
    <property type="match status" value="1"/>
</dbReference>
<evidence type="ECO:0000313" key="8">
    <source>
        <dbReference type="EMBL" id="HJC41321.1"/>
    </source>
</evidence>
<comment type="caution">
    <text evidence="8">The sequence shown here is derived from an EMBL/GenBank/DDBJ whole genome shotgun (WGS) entry which is preliminary data.</text>
</comment>
<dbReference type="EC" id="4.2.1.150" evidence="6"/>
<comment type="subunit">
    <text evidence="3">Homotetramer.</text>
</comment>
<organism evidence="8 9">
    <name type="scientific">Candidatus Intestinimonas pullistercoris</name>
    <dbReference type="NCBI Taxonomy" id="2838623"/>
    <lineage>
        <taxon>Bacteria</taxon>
        <taxon>Bacillati</taxon>
        <taxon>Bacillota</taxon>
        <taxon>Clostridia</taxon>
        <taxon>Eubacteriales</taxon>
        <taxon>Intestinimonas</taxon>
    </lineage>
</organism>
<dbReference type="SUPFAM" id="SSF52096">
    <property type="entry name" value="ClpP/crotonase"/>
    <property type="match status" value="1"/>
</dbReference>
<reference evidence="8" key="1">
    <citation type="journal article" date="2021" name="PeerJ">
        <title>Extensive microbial diversity within the chicken gut microbiome revealed by metagenomics and culture.</title>
        <authorList>
            <person name="Gilroy R."/>
            <person name="Ravi A."/>
            <person name="Getino M."/>
            <person name="Pursley I."/>
            <person name="Horton D.L."/>
            <person name="Alikhan N.F."/>
            <person name="Baker D."/>
            <person name="Gharbi K."/>
            <person name="Hall N."/>
            <person name="Watson M."/>
            <person name="Adriaenssens E.M."/>
            <person name="Foster-Nyarko E."/>
            <person name="Jarju S."/>
            <person name="Secka A."/>
            <person name="Antonio M."/>
            <person name="Oren A."/>
            <person name="Chaudhuri R.R."/>
            <person name="La Ragione R."/>
            <person name="Hildebrand F."/>
            <person name="Pallen M.J."/>
        </authorList>
    </citation>
    <scope>NUCLEOTIDE SEQUENCE</scope>
    <source>
        <strain evidence="8">CHK186-1790</strain>
    </source>
</reference>
<comment type="similarity">
    <text evidence="2 7">Belongs to the enoyl-CoA hydratase/isomerase family.</text>
</comment>
<accession>A0A9D2P141</accession>
<dbReference type="Gene3D" id="3.90.226.10">
    <property type="entry name" value="2-enoyl-CoA Hydratase, Chain A, domain 1"/>
    <property type="match status" value="1"/>
</dbReference>
<dbReference type="InterPro" id="IPR029045">
    <property type="entry name" value="ClpP/crotonase-like_dom_sf"/>
</dbReference>
<dbReference type="PANTHER" id="PTHR11941:SF54">
    <property type="entry name" value="ENOYL-COA HYDRATASE, MITOCHONDRIAL"/>
    <property type="match status" value="1"/>
</dbReference>
<evidence type="ECO:0000256" key="4">
    <source>
        <dbReference type="ARBA" id="ARBA00023239"/>
    </source>
</evidence>
<dbReference type="InterPro" id="IPR018376">
    <property type="entry name" value="Enoyl-CoA_hyd/isom_CS"/>
</dbReference>
<dbReference type="CDD" id="cd06558">
    <property type="entry name" value="crotonase-like"/>
    <property type="match status" value="1"/>
</dbReference>
<name>A0A9D2P141_9FIRM</name>
<dbReference type="PROSITE" id="PS00166">
    <property type="entry name" value="ENOYL_COA_HYDRATASE"/>
    <property type="match status" value="1"/>
</dbReference>
<dbReference type="GO" id="GO:0018812">
    <property type="term" value="F:3-hydroxyacyl-CoA dehydratase activity"/>
    <property type="evidence" value="ECO:0007669"/>
    <property type="project" value="UniProtKB-EC"/>
</dbReference>
<dbReference type="Proteomes" id="UP000823882">
    <property type="component" value="Unassembled WGS sequence"/>
</dbReference>
<evidence type="ECO:0000256" key="3">
    <source>
        <dbReference type="ARBA" id="ARBA00011881"/>
    </source>
</evidence>
<protein>
    <recommendedName>
        <fullName evidence="6">short-chain-enoyl-CoA hydratase</fullName>
        <ecNumber evidence="6">4.2.1.150</ecNumber>
    </recommendedName>
</protein>
<reference evidence="8" key="2">
    <citation type="submission" date="2021-04" db="EMBL/GenBank/DDBJ databases">
        <authorList>
            <person name="Gilroy R."/>
        </authorList>
    </citation>
    <scope>NUCLEOTIDE SEQUENCE</scope>
    <source>
        <strain evidence="8">CHK186-1790</strain>
    </source>
</reference>
<evidence type="ECO:0000256" key="2">
    <source>
        <dbReference type="ARBA" id="ARBA00005254"/>
    </source>
</evidence>
<dbReference type="InterPro" id="IPR014748">
    <property type="entry name" value="Enoyl-CoA_hydra_C"/>
</dbReference>
<dbReference type="GO" id="GO:0006635">
    <property type="term" value="P:fatty acid beta-oxidation"/>
    <property type="evidence" value="ECO:0007669"/>
    <property type="project" value="TreeGrafter"/>
</dbReference>
<dbReference type="FunFam" id="3.90.226.10:FF:000009">
    <property type="entry name" value="Carnitinyl-CoA dehydratase"/>
    <property type="match status" value="1"/>
</dbReference>
<comment type="pathway">
    <text evidence="1">Lipid metabolism; butanoate metabolism.</text>
</comment>
<dbReference type="EMBL" id="DWWJ01000126">
    <property type="protein sequence ID" value="HJC41321.1"/>
    <property type="molecule type" value="Genomic_DNA"/>
</dbReference>
<gene>
    <name evidence="8" type="ORF">H9701_07200</name>
</gene>
<keyword evidence="4" id="KW-0456">Lyase</keyword>
<comment type="catalytic activity">
    <reaction evidence="5">
        <text>a short-chain (3S)-3-hydroxyacyl-CoA = a short-chain (2E)-enoyl-CoA + H2O</text>
        <dbReference type="Rhea" id="RHEA:52664"/>
        <dbReference type="ChEBI" id="CHEBI:15377"/>
        <dbReference type="ChEBI" id="CHEBI:87488"/>
        <dbReference type="ChEBI" id="CHEBI:136760"/>
        <dbReference type="EC" id="4.2.1.150"/>
    </reaction>
</comment>